<dbReference type="AlphaFoldDB" id="A0A2D0T8H2"/>
<evidence type="ECO:0000256" key="1">
    <source>
        <dbReference type="ARBA" id="ARBA00004123"/>
    </source>
</evidence>
<sequence>MEESMEGAEKKRARASKTKKGGRAARVREAQVRAAEEADRRKEVLKESLREKLELERRALQVVERLLDDNVTEDFLTDCARLITPANYRDAVEERFITKTCGYPVCSNKLTNVPTQRYKISTKTNKVYDISERKCFCSNFCYKASKYLEVQISKSPLWLRKEERPPEVKLLKKGDGGTSGLEVKLSDRPVSKSDVENLVPECTGSHGVSGESESECSDEEQGFVSSVVARQQQRRRVHWGDLPRRDGENQTHDADTEVTGVRRERVKRGDDAKLSEPISDSVSVDETSERLLQLALPDSPAPDENSPETSLDISQVGMSKKTAIGLRNLLKSHGKARGDAPDVTLSLLERLARTLMEWRTNETMRFLYGPDYTSHSEAELQSDEEEEELDEDDLEDVEKVKGSGGGGGGGAAQARPSAAAPDYETLRTETKMLELRVLEFYRGVCVLPEEVQTEAAEEKARTEEREKVPPLPPVDSRAQRAIQRGIAVGKLSRSLRDVLGPLGVTMNEIVDHLNGIVRTFRFTNVNIIHKPPEWTLIAVVLLSVLTEVSPSLRESMTRTRSVEYISSLMKELGLKDEDLQSLVKLFEPDGKARATRRSAAESSRVTPP</sequence>
<feature type="compositionally biased region" description="Gly residues" evidence="14">
    <location>
        <begin position="402"/>
        <end position="411"/>
    </location>
</feature>
<dbReference type="GO" id="GO:0005737">
    <property type="term" value="C:cytoplasm"/>
    <property type="evidence" value="ECO:0007669"/>
    <property type="project" value="TreeGrafter"/>
</dbReference>
<proteinExistence type="inferred from homology"/>
<dbReference type="GO" id="GO:0008270">
    <property type="term" value="F:zinc ion binding"/>
    <property type="evidence" value="ECO:0007669"/>
    <property type="project" value="UniProtKB-KW"/>
</dbReference>
<dbReference type="OrthoDB" id="2590500at2759"/>
<keyword evidence="5 13" id="KW-0378">Hydrolase</keyword>
<evidence type="ECO:0000256" key="10">
    <source>
        <dbReference type="ARBA" id="ARBA00047761"/>
    </source>
</evidence>
<evidence type="ECO:0000256" key="4">
    <source>
        <dbReference type="ARBA" id="ARBA00022771"/>
    </source>
</evidence>
<evidence type="ECO:0000256" key="5">
    <source>
        <dbReference type="ARBA" id="ARBA00022801"/>
    </source>
</evidence>
<dbReference type="Proteomes" id="UP000221080">
    <property type="component" value="Chromosome 20"/>
</dbReference>
<dbReference type="GO" id="GO:0043175">
    <property type="term" value="F:RNA polymerase core enzyme binding"/>
    <property type="evidence" value="ECO:0007669"/>
    <property type="project" value="UniProtKB-UniRule"/>
</dbReference>
<reference evidence="17" key="2">
    <citation type="submission" date="2025-08" db="UniProtKB">
        <authorList>
            <consortium name="RefSeq"/>
        </authorList>
    </citation>
    <scope>IDENTIFICATION</scope>
    <source>
        <tissue evidence="17">Blood</tissue>
    </source>
</reference>
<feature type="compositionally biased region" description="Acidic residues" evidence="14">
    <location>
        <begin position="380"/>
        <end position="396"/>
    </location>
</feature>
<keyword evidence="7 13" id="KW-0904">Protein phosphatase</keyword>
<evidence type="ECO:0000256" key="13">
    <source>
        <dbReference type="RuleBase" id="RU367080"/>
    </source>
</evidence>
<keyword evidence="3 13" id="KW-0479">Metal-binding</keyword>
<feature type="compositionally biased region" description="Basic and acidic residues" evidence="14">
    <location>
        <begin position="238"/>
        <end position="274"/>
    </location>
</feature>
<dbReference type="Pfam" id="PF04181">
    <property type="entry name" value="RPAP2_Rtr1"/>
    <property type="match status" value="1"/>
</dbReference>
<protein>
    <recommendedName>
        <fullName evidence="13">RNA polymerase II subunit B1 CTD phosphatase RPAP2 homolog</fullName>
        <ecNumber evidence="13">3.1.3.16</ecNumber>
    </recommendedName>
</protein>
<evidence type="ECO:0000256" key="8">
    <source>
        <dbReference type="ARBA" id="ARBA00023242"/>
    </source>
</evidence>
<dbReference type="CTD" id="79871"/>
<dbReference type="InterPro" id="IPR038534">
    <property type="entry name" value="Rtr1/RPAP2_sf"/>
</dbReference>
<feature type="compositionally biased region" description="Low complexity" evidence="14">
    <location>
        <begin position="222"/>
        <end position="231"/>
    </location>
</feature>
<reference evidence="16" key="1">
    <citation type="journal article" date="2016" name="Nat. Commun.">
        <title>The channel catfish genome sequence provides insights into the evolution of scale formation in teleosts.</title>
        <authorList>
            <person name="Liu Z."/>
            <person name="Liu S."/>
            <person name="Yao J."/>
            <person name="Bao L."/>
            <person name="Zhang J."/>
            <person name="Li Y."/>
            <person name="Jiang C."/>
            <person name="Sun L."/>
            <person name="Wang R."/>
            <person name="Zhang Y."/>
            <person name="Zhou T."/>
            <person name="Zeng Q."/>
            <person name="Fu Q."/>
            <person name="Gao S."/>
            <person name="Li N."/>
            <person name="Koren S."/>
            <person name="Jiang Y."/>
            <person name="Zimin A."/>
            <person name="Xu P."/>
            <person name="Phillippy A.M."/>
            <person name="Geng X."/>
            <person name="Song L."/>
            <person name="Sun F."/>
            <person name="Li C."/>
            <person name="Wang X."/>
            <person name="Chen A."/>
            <person name="Jin Y."/>
            <person name="Yuan Z."/>
            <person name="Yang Y."/>
            <person name="Tan S."/>
            <person name="Peatman E."/>
            <person name="Lu J."/>
            <person name="Qin Z."/>
            <person name="Dunham R."/>
            <person name="Li Z."/>
            <person name="Sonstegard T."/>
            <person name="Feng J."/>
            <person name="Danzmann R.G."/>
            <person name="Schroeder S."/>
            <person name="Scheffler B."/>
            <person name="Duke M.V."/>
            <person name="Ballard L."/>
            <person name="Kucuktas H."/>
            <person name="Kaltenboeck L."/>
            <person name="Liu H."/>
            <person name="Armbruster J."/>
            <person name="Xie Y."/>
            <person name="Kirby M.L."/>
            <person name="Tian Y."/>
            <person name="Flanagan M.E."/>
            <person name="Mu W."/>
            <person name="Waldbieser G.C."/>
        </authorList>
    </citation>
    <scope>NUCLEOTIDE SEQUENCE [LARGE SCALE GENOMIC DNA]</scope>
    <source>
        <strain evidence="16">SDA103</strain>
    </source>
</reference>
<evidence type="ECO:0000256" key="12">
    <source>
        <dbReference type="PROSITE-ProRule" id="PRU00812"/>
    </source>
</evidence>
<dbReference type="Gene3D" id="1.25.40.820">
    <property type="match status" value="1"/>
</dbReference>
<evidence type="ECO:0000256" key="11">
    <source>
        <dbReference type="ARBA" id="ARBA00048336"/>
    </source>
</evidence>
<dbReference type="GO" id="GO:0008420">
    <property type="term" value="F:RNA polymerase II CTD heptapeptide repeat phosphatase activity"/>
    <property type="evidence" value="ECO:0007669"/>
    <property type="project" value="UniProtKB-UniRule"/>
</dbReference>
<feature type="compositionally biased region" description="Low complexity" evidence="14">
    <location>
        <begin position="412"/>
        <end position="421"/>
    </location>
</feature>
<feature type="region of interest" description="Disordered" evidence="14">
    <location>
        <begin position="1"/>
        <end position="40"/>
    </location>
</feature>
<evidence type="ECO:0000313" key="16">
    <source>
        <dbReference type="Proteomes" id="UP000221080"/>
    </source>
</evidence>
<name>A0A2D0T8H2_ICTPU</name>
<keyword evidence="8 13" id="KW-0539">Nucleus</keyword>
<dbReference type="STRING" id="7998.ENSIPUP00000019734"/>
<feature type="domain" description="RTR1-type" evidence="15">
    <location>
        <begin position="78"/>
        <end position="161"/>
    </location>
</feature>
<dbReference type="GeneID" id="108280468"/>
<dbReference type="EC" id="3.1.3.16" evidence="13"/>
<keyword evidence="4 13" id="KW-0863">Zinc-finger</keyword>
<evidence type="ECO:0000313" key="17">
    <source>
        <dbReference type="RefSeq" id="XP_017350945.1"/>
    </source>
</evidence>
<evidence type="ECO:0000256" key="2">
    <source>
        <dbReference type="ARBA" id="ARBA00005676"/>
    </source>
</evidence>
<dbReference type="InterPro" id="IPR039693">
    <property type="entry name" value="Rtr1/RPAP2"/>
</dbReference>
<accession>A0A2D0T8H2</accession>
<comment type="catalytic activity">
    <reaction evidence="10 13">
        <text>O-phospho-L-seryl-[protein] + H2O = L-seryl-[protein] + phosphate</text>
        <dbReference type="Rhea" id="RHEA:20629"/>
        <dbReference type="Rhea" id="RHEA-COMP:9863"/>
        <dbReference type="Rhea" id="RHEA-COMP:11604"/>
        <dbReference type="ChEBI" id="CHEBI:15377"/>
        <dbReference type="ChEBI" id="CHEBI:29999"/>
        <dbReference type="ChEBI" id="CHEBI:43474"/>
        <dbReference type="ChEBI" id="CHEBI:83421"/>
        <dbReference type="EC" id="3.1.3.16"/>
    </reaction>
</comment>
<comment type="function">
    <text evidence="9">Protein phosphatase that displays CTD phosphatase activity and regulates transcription of snRNA genes. Recognizes and binds phosphorylated 'Ser-7' of the C-terminal heptapeptide repeat domain (CTD) of the largest RNA polymerase II subunit POLR2A, and mediates dephosphorylation of 'Ser-5' of the CTD, thereby promoting transcription of snRNA genes. Downstream of EIF2AK3/PERK, dephosphorylates ERN1, a sensor for the endoplasmic reticulum unfolded protein response (UPR), to abort failed ER-stress adaptation and trigger apoptosis.</text>
</comment>
<feature type="region of interest" description="Disordered" evidence="14">
    <location>
        <begin position="202"/>
        <end position="286"/>
    </location>
</feature>
<feature type="compositionally biased region" description="Basic residues" evidence="14">
    <location>
        <begin position="11"/>
        <end position="25"/>
    </location>
</feature>
<comment type="similarity">
    <text evidence="2 12 13">Belongs to the RPAP2 family.</text>
</comment>
<gene>
    <name evidence="17" type="primary">rpap2</name>
</gene>
<dbReference type="PROSITE" id="PS51479">
    <property type="entry name" value="ZF_RTR1"/>
    <property type="match status" value="1"/>
</dbReference>
<organism evidence="16 17">
    <name type="scientific">Ictalurus punctatus</name>
    <name type="common">Channel catfish</name>
    <name type="synonym">Silurus punctatus</name>
    <dbReference type="NCBI Taxonomy" id="7998"/>
    <lineage>
        <taxon>Eukaryota</taxon>
        <taxon>Metazoa</taxon>
        <taxon>Chordata</taxon>
        <taxon>Craniata</taxon>
        <taxon>Vertebrata</taxon>
        <taxon>Euteleostomi</taxon>
        <taxon>Actinopterygii</taxon>
        <taxon>Neopterygii</taxon>
        <taxon>Teleostei</taxon>
        <taxon>Ostariophysi</taxon>
        <taxon>Siluriformes</taxon>
        <taxon>Ictaluridae</taxon>
        <taxon>Ictalurus</taxon>
    </lineage>
</organism>
<evidence type="ECO:0000256" key="7">
    <source>
        <dbReference type="ARBA" id="ARBA00022912"/>
    </source>
</evidence>
<evidence type="ECO:0000256" key="6">
    <source>
        <dbReference type="ARBA" id="ARBA00022833"/>
    </source>
</evidence>
<dbReference type="OMA" id="WCTDETL"/>
<feature type="compositionally biased region" description="Acidic residues" evidence="14">
    <location>
        <begin position="212"/>
        <end position="221"/>
    </location>
</feature>
<evidence type="ECO:0000256" key="14">
    <source>
        <dbReference type="SAM" id="MobiDB-lite"/>
    </source>
</evidence>
<feature type="compositionally biased region" description="Basic and acidic residues" evidence="14">
    <location>
        <begin position="26"/>
        <end position="40"/>
    </location>
</feature>
<comment type="subunit">
    <text evidence="13">Associates with the RNA polymerase II complex.</text>
</comment>
<comment type="subcellular location">
    <subcellularLocation>
        <location evidence="1 13">Nucleus</location>
    </subcellularLocation>
</comment>
<dbReference type="PANTHER" id="PTHR14732">
    <property type="entry name" value="RNA POLYMERASE II SUBUNIT B1 CTD PHOSPHATASE RPAP2-RELATED"/>
    <property type="match status" value="1"/>
</dbReference>
<keyword evidence="6 13" id="KW-0862">Zinc</keyword>
<keyword evidence="16" id="KW-1185">Reference proteome</keyword>
<comment type="catalytic activity">
    <reaction evidence="11 13">
        <text>O-phospho-L-threonyl-[protein] + H2O = L-threonyl-[protein] + phosphate</text>
        <dbReference type="Rhea" id="RHEA:47004"/>
        <dbReference type="Rhea" id="RHEA-COMP:11060"/>
        <dbReference type="Rhea" id="RHEA-COMP:11605"/>
        <dbReference type="ChEBI" id="CHEBI:15377"/>
        <dbReference type="ChEBI" id="CHEBI:30013"/>
        <dbReference type="ChEBI" id="CHEBI:43474"/>
        <dbReference type="ChEBI" id="CHEBI:61977"/>
        <dbReference type="EC" id="3.1.3.16"/>
    </reaction>
</comment>
<evidence type="ECO:0000256" key="3">
    <source>
        <dbReference type="ARBA" id="ARBA00022723"/>
    </source>
</evidence>
<evidence type="ECO:0000259" key="15">
    <source>
        <dbReference type="PROSITE" id="PS51479"/>
    </source>
</evidence>
<evidence type="ECO:0000256" key="9">
    <source>
        <dbReference type="ARBA" id="ARBA00045547"/>
    </source>
</evidence>
<feature type="region of interest" description="Disordered" evidence="14">
    <location>
        <begin position="375"/>
        <end position="422"/>
    </location>
</feature>
<dbReference type="GO" id="GO:0005634">
    <property type="term" value="C:nucleus"/>
    <property type="evidence" value="ECO:0007669"/>
    <property type="project" value="UniProtKB-SubCell"/>
</dbReference>
<dbReference type="PANTHER" id="PTHR14732:SF0">
    <property type="entry name" value="RNA POLYMERASE II SUBUNIT B1 CTD PHOSPHATASE RPAP2-RELATED"/>
    <property type="match status" value="1"/>
</dbReference>
<dbReference type="RefSeq" id="XP_017350945.1">
    <property type="nucleotide sequence ID" value="XM_017495456.3"/>
</dbReference>
<dbReference type="KEGG" id="ipu:108280468"/>
<dbReference type="InterPro" id="IPR007308">
    <property type="entry name" value="Rtr1/RPAP2_dom"/>
</dbReference>